<organism evidence="2 3">
    <name type="scientific">Thalassomonas actiniarum</name>
    <dbReference type="NCBI Taxonomy" id="485447"/>
    <lineage>
        <taxon>Bacteria</taxon>
        <taxon>Pseudomonadati</taxon>
        <taxon>Pseudomonadota</taxon>
        <taxon>Gammaproteobacteria</taxon>
        <taxon>Alteromonadales</taxon>
        <taxon>Colwelliaceae</taxon>
        <taxon>Thalassomonas</taxon>
    </lineage>
</organism>
<accession>A0AAF0C234</accession>
<feature type="domain" description="VOC" evidence="1">
    <location>
        <begin position="2"/>
        <end position="117"/>
    </location>
</feature>
<dbReference type="Proteomes" id="UP000032568">
    <property type="component" value="Chromosome"/>
</dbReference>
<dbReference type="PROSITE" id="PS51819">
    <property type="entry name" value="VOC"/>
    <property type="match status" value="1"/>
</dbReference>
<protein>
    <submittedName>
        <fullName evidence="2">VOC family protein</fullName>
    </submittedName>
</protein>
<name>A0AAF0C234_9GAMM</name>
<dbReference type="SUPFAM" id="SSF54593">
    <property type="entry name" value="Glyoxalase/Bleomycin resistance protein/Dihydroxybiphenyl dioxygenase"/>
    <property type="match status" value="1"/>
</dbReference>
<dbReference type="RefSeq" id="WP_044830572.1">
    <property type="nucleotide sequence ID" value="NZ_CP059735.1"/>
</dbReference>
<dbReference type="InterPro" id="IPR029068">
    <property type="entry name" value="Glyas_Bleomycin-R_OHBP_Dase"/>
</dbReference>
<dbReference type="EMBL" id="CP059735">
    <property type="protein sequence ID" value="WDD98077.1"/>
    <property type="molecule type" value="Genomic_DNA"/>
</dbReference>
<gene>
    <name evidence="2" type="ORF">SG35_022765</name>
</gene>
<evidence type="ECO:0000259" key="1">
    <source>
        <dbReference type="PROSITE" id="PS51819"/>
    </source>
</evidence>
<dbReference type="InterPro" id="IPR037523">
    <property type="entry name" value="VOC_core"/>
</dbReference>
<dbReference type="Pfam" id="PF00903">
    <property type="entry name" value="Glyoxalase"/>
    <property type="match status" value="1"/>
</dbReference>
<sequence>MKSPSTLLVVQDIDISCEFYTKVLGLEFIETHQDCIKLKTGEHEVIIFQGTGAAVQYDHGYHANSTLLFTVDDLDSKIAELKSKGIAFIHDTPNQNRWGRYAAFRDPSGIVHELFELNT</sequence>
<reference evidence="2 3" key="2">
    <citation type="journal article" date="2022" name="Mar. Drugs">
        <title>Bioassay-Guided Fractionation Leads to the Detection of Cholic Acid Generated by the Rare Thalassomonas sp.</title>
        <authorList>
            <person name="Pheiffer F."/>
            <person name="Schneider Y.K."/>
            <person name="Hansen E.H."/>
            <person name="Andersen J.H."/>
            <person name="Isaksson J."/>
            <person name="Busche T."/>
            <person name="R C."/>
            <person name="Kalinowski J."/>
            <person name="Zyl L.V."/>
            <person name="Trindade M."/>
        </authorList>
    </citation>
    <scope>NUCLEOTIDE SEQUENCE [LARGE SCALE GENOMIC DNA]</scope>
    <source>
        <strain evidence="2 3">A5K-106</strain>
    </source>
</reference>
<proteinExistence type="predicted"/>
<dbReference type="KEGG" id="tact:SG35_022765"/>
<dbReference type="AlphaFoldDB" id="A0AAF0C234"/>
<keyword evidence="3" id="KW-1185">Reference proteome</keyword>
<dbReference type="Gene3D" id="3.10.180.10">
    <property type="entry name" value="2,3-Dihydroxybiphenyl 1,2-Dioxygenase, domain 1"/>
    <property type="match status" value="1"/>
</dbReference>
<evidence type="ECO:0000313" key="3">
    <source>
        <dbReference type="Proteomes" id="UP000032568"/>
    </source>
</evidence>
<dbReference type="InterPro" id="IPR004360">
    <property type="entry name" value="Glyas_Fos-R_dOase_dom"/>
</dbReference>
<reference evidence="2 3" key="1">
    <citation type="journal article" date="2015" name="Genome Announc.">
        <title>Draft Genome Sequences of Marine Isolates of Thalassomonas viridans and Thalassomonas actiniarum.</title>
        <authorList>
            <person name="Olonade I."/>
            <person name="van Zyl L.J."/>
            <person name="Trindade M."/>
        </authorList>
    </citation>
    <scope>NUCLEOTIDE SEQUENCE [LARGE SCALE GENOMIC DNA]</scope>
    <source>
        <strain evidence="2 3">A5K-106</strain>
    </source>
</reference>
<evidence type="ECO:0000313" key="2">
    <source>
        <dbReference type="EMBL" id="WDD98077.1"/>
    </source>
</evidence>